<dbReference type="InterPro" id="IPR003245">
    <property type="entry name" value="Phytocyanin_dom"/>
</dbReference>
<dbReference type="HOGENOM" id="CLU_1451223_0_0_1"/>
<feature type="signal peptide" evidence="1">
    <location>
        <begin position="1"/>
        <end position="39"/>
    </location>
</feature>
<sequence>MARAASSVDCVSAAMSSSSSLKALVALMAVAAVAELAAAAGKTYTIKWASGGNYGDWSSKNAVAVGDSVVFKYGSPHTVDELSEADYKSCSFTSPVTSDASGSTTVTFDAAGTRYFACAAAAGSHCSMGQKVAITVSAGAAQGRLAAVVAVRGGGGRRRARLEAGGRPRRRRRCHARALNLNSSLEL</sequence>
<dbReference type="eggNOG" id="ENOG502SGRM">
    <property type="taxonomic scope" value="Eukaryota"/>
</dbReference>
<evidence type="ECO:0000259" key="2">
    <source>
        <dbReference type="PROSITE" id="PS51485"/>
    </source>
</evidence>
<feature type="chain" id="PRO_5003774213" description="Phytocyanin domain-containing protein" evidence="1">
    <location>
        <begin position="40"/>
        <end position="187"/>
    </location>
</feature>
<dbReference type="GO" id="GO:0009055">
    <property type="term" value="F:electron transfer activity"/>
    <property type="evidence" value="ECO:0007669"/>
    <property type="project" value="InterPro"/>
</dbReference>
<name>J3M1N5_ORYBR</name>
<proteinExistence type="predicted"/>
<dbReference type="SUPFAM" id="SSF49503">
    <property type="entry name" value="Cupredoxins"/>
    <property type="match status" value="1"/>
</dbReference>
<dbReference type="STRING" id="4533.J3M1N5"/>
<keyword evidence="1" id="KW-0732">Signal</keyword>
<dbReference type="Pfam" id="PF02298">
    <property type="entry name" value="Cu_bind_like"/>
    <property type="match status" value="1"/>
</dbReference>
<evidence type="ECO:0000313" key="4">
    <source>
        <dbReference type="Proteomes" id="UP000006038"/>
    </source>
</evidence>
<evidence type="ECO:0000256" key="1">
    <source>
        <dbReference type="SAM" id="SignalP"/>
    </source>
</evidence>
<keyword evidence="4" id="KW-1185">Reference proteome</keyword>
<evidence type="ECO:0000313" key="3">
    <source>
        <dbReference type="EnsemblPlants" id="OB04G33100.1"/>
    </source>
</evidence>
<organism evidence="3">
    <name type="scientific">Oryza brachyantha</name>
    <name type="common">malo sina</name>
    <dbReference type="NCBI Taxonomy" id="4533"/>
    <lineage>
        <taxon>Eukaryota</taxon>
        <taxon>Viridiplantae</taxon>
        <taxon>Streptophyta</taxon>
        <taxon>Embryophyta</taxon>
        <taxon>Tracheophyta</taxon>
        <taxon>Spermatophyta</taxon>
        <taxon>Magnoliopsida</taxon>
        <taxon>Liliopsida</taxon>
        <taxon>Poales</taxon>
        <taxon>Poaceae</taxon>
        <taxon>BOP clade</taxon>
        <taxon>Oryzoideae</taxon>
        <taxon>Oryzeae</taxon>
        <taxon>Oryzinae</taxon>
        <taxon>Oryza</taxon>
    </lineage>
</organism>
<dbReference type="PANTHER" id="PTHR33021:SF273">
    <property type="entry name" value="OS04G0629200 PROTEIN"/>
    <property type="match status" value="1"/>
</dbReference>
<accession>J3M1N5</accession>
<protein>
    <recommendedName>
        <fullName evidence="2">Phytocyanin domain-containing protein</fullName>
    </recommendedName>
</protein>
<feature type="domain" description="Phytocyanin" evidence="2">
    <location>
        <begin position="42"/>
        <end position="138"/>
    </location>
</feature>
<dbReference type="Gramene" id="OB04G33100.1">
    <property type="protein sequence ID" value="OB04G33100.1"/>
    <property type="gene ID" value="OB04G33100"/>
</dbReference>
<reference evidence="3" key="1">
    <citation type="journal article" date="2013" name="Nat. Commun.">
        <title>Whole-genome sequencing of Oryza brachyantha reveals mechanisms underlying Oryza genome evolution.</title>
        <authorList>
            <person name="Chen J."/>
            <person name="Huang Q."/>
            <person name="Gao D."/>
            <person name="Wang J."/>
            <person name="Lang Y."/>
            <person name="Liu T."/>
            <person name="Li B."/>
            <person name="Bai Z."/>
            <person name="Luis Goicoechea J."/>
            <person name="Liang C."/>
            <person name="Chen C."/>
            <person name="Zhang W."/>
            <person name="Sun S."/>
            <person name="Liao Y."/>
            <person name="Zhang X."/>
            <person name="Yang L."/>
            <person name="Song C."/>
            <person name="Wang M."/>
            <person name="Shi J."/>
            <person name="Liu G."/>
            <person name="Liu J."/>
            <person name="Zhou H."/>
            <person name="Zhou W."/>
            <person name="Yu Q."/>
            <person name="An N."/>
            <person name="Chen Y."/>
            <person name="Cai Q."/>
            <person name="Wang B."/>
            <person name="Liu B."/>
            <person name="Min J."/>
            <person name="Huang Y."/>
            <person name="Wu H."/>
            <person name="Li Z."/>
            <person name="Zhang Y."/>
            <person name="Yin Y."/>
            <person name="Song W."/>
            <person name="Jiang J."/>
            <person name="Jackson S.A."/>
            <person name="Wing R.A."/>
            <person name="Wang J."/>
            <person name="Chen M."/>
        </authorList>
    </citation>
    <scope>NUCLEOTIDE SEQUENCE [LARGE SCALE GENOMIC DNA]</scope>
    <source>
        <strain evidence="3">cv. IRGC 101232</strain>
    </source>
</reference>
<dbReference type="PROSITE" id="PS51485">
    <property type="entry name" value="PHYTOCYANIN"/>
    <property type="match status" value="1"/>
</dbReference>
<dbReference type="CDD" id="cd04216">
    <property type="entry name" value="Phytocyanin"/>
    <property type="match status" value="1"/>
</dbReference>
<dbReference type="Proteomes" id="UP000006038">
    <property type="component" value="Chromosome 4"/>
</dbReference>
<reference evidence="3" key="2">
    <citation type="submission" date="2013-04" db="UniProtKB">
        <authorList>
            <consortium name="EnsemblPlants"/>
        </authorList>
    </citation>
    <scope>IDENTIFICATION</scope>
</reference>
<dbReference type="AlphaFoldDB" id="J3M1N5"/>
<dbReference type="Gene3D" id="2.60.40.420">
    <property type="entry name" value="Cupredoxins - blue copper proteins"/>
    <property type="match status" value="1"/>
</dbReference>
<dbReference type="GO" id="GO:0005886">
    <property type="term" value="C:plasma membrane"/>
    <property type="evidence" value="ECO:0007669"/>
    <property type="project" value="TreeGrafter"/>
</dbReference>
<dbReference type="InterPro" id="IPR008972">
    <property type="entry name" value="Cupredoxin"/>
</dbReference>
<dbReference type="PANTHER" id="PTHR33021">
    <property type="entry name" value="BLUE COPPER PROTEIN"/>
    <property type="match status" value="1"/>
</dbReference>
<dbReference type="InterPro" id="IPR039391">
    <property type="entry name" value="Phytocyanin-like"/>
</dbReference>
<dbReference type="EnsemblPlants" id="OB04G33100.1">
    <property type="protein sequence ID" value="OB04G33100.1"/>
    <property type="gene ID" value="OB04G33100"/>
</dbReference>